<dbReference type="Gene3D" id="1.10.4040.10">
    <property type="entry name" value="Penicillinase repressor domain"/>
    <property type="match status" value="1"/>
</dbReference>
<evidence type="ECO:0000256" key="3">
    <source>
        <dbReference type="ARBA" id="ARBA00023125"/>
    </source>
</evidence>
<dbReference type="GO" id="GO:0003677">
    <property type="term" value="F:DNA binding"/>
    <property type="evidence" value="ECO:0007669"/>
    <property type="project" value="UniProtKB-KW"/>
</dbReference>
<reference evidence="5 6" key="1">
    <citation type="submission" date="2015-04" db="EMBL/GenBank/DDBJ databases">
        <title>Draft genome sequence of bacteremic isolate Catabacter hongkongensis type strain HKU16T.</title>
        <authorList>
            <person name="Lau S.K."/>
            <person name="Teng J.L."/>
            <person name="Huang Y."/>
            <person name="Curreem S.O."/>
            <person name="Tsui S.K."/>
            <person name="Woo P.C."/>
        </authorList>
    </citation>
    <scope>NUCLEOTIDE SEQUENCE [LARGE SCALE GENOMIC DNA]</scope>
    <source>
        <strain evidence="5 6">HKU16</strain>
    </source>
</reference>
<keyword evidence="6" id="KW-1185">Reference proteome</keyword>
<dbReference type="SUPFAM" id="SSF46785">
    <property type="entry name" value="Winged helix' DNA-binding domain"/>
    <property type="match status" value="1"/>
</dbReference>
<dbReference type="RefSeq" id="WP_046443415.1">
    <property type="nucleotide sequence ID" value="NZ_JAXDTA010000011.1"/>
</dbReference>
<name>A0A0M2NJN4_9FIRM</name>
<accession>A0A0M2NJN4</accession>
<dbReference type="InterPro" id="IPR036390">
    <property type="entry name" value="WH_DNA-bd_sf"/>
</dbReference>
<keyword evidence="4" id="KW-0804">Transcription</keyword>
<evidence type="ECO:0000313" key="6">
    <source>
        <dbReference type="Proteomes" id="UP000034076"/>
    </source>
</evidence>
<evidence type="ECO:0000256" key="4">
    <source>
        <dbReference type="ARBA" id="ARBA00023163"/>
    </source>
</evidence>
<organism evidence="5 6">
    <name type="scientific">Christensenella hongkongensis</name>
    <dbReference type="NCBI Taxonomy" id="270498"/>
    <lineage>
        <taxon>Bacteria</taxon>
        <taxon>Bacillati</taxon>
        <taxon>Bacillota</taxon>
        <taxon>Clostridia</taxon>
        <taxon>Christensenellales</taxon>
        <taxon>Christensenellaceae</taxon>
        <taxon>Christensenella</taxon>
    </lineage>
</organism>
<sequence length="125" mass="14114">MKMTLTGPEWSVMSALWGHEPQTLSEVIRTMGDSVDWSYTTYATYLSKLSKKGFVGFDLKGRDKFYYPLVEMDECIQAESKSLMEKLSGAGAKQLLVCMIREGNLSKEDQKELRALIDELSEGSE</sequence>
<keyword evidence="2" id="KW-0805">Transcription regulation</keyword>
<evidence type="ECO:0000256" key="2">
    <source>
        <dbReference type="ARBA" id="ARBA00023015"/>
    </source>
</evidence>
<dbReference type="PIRSF" id="PIRSF019455">
    <property type="entry name" value="CopR_AtkY"/>
    <property type="match status" value="1"/>
</dbReference>
<protein>
    <submittedName>
        <fullName evidence="5">Beta-lactamase repressor BlaI</fullName>
    </submittedName>
</protein>
<gene>
    <name evidence="5" type="ORF">CHK_1563</name>
</gene>
<dbReference type="AlphaFoldDB" id="A0A0M2NJN4"/>
<dbReference type="STRING" id="270498.CHK_1563"/>
<dbReference type="Proteomes" id="UP000034076">
    <property type="component" value="Unassembled WGS sequence"/>
</dbReference>
<keyword evidence="3" id="KW-0238">DNA-binding</keyword>
<dbReference type="InterPro" id="IPR036388">
    <property type="entry name" value="WH-like_DNA-bd_sf"/>
</dbReference>
<dbReference type="OrthoDB" id="9795583at2"/>
<dbReference type="EMBL" id="LAYJ01000088">
    <property type="protein sequence ID" value="KKI51176.1"/>
    <property type="molecule type" value="Genomic_DNA"/>
</dbReference>
<dbReference type="Gene3D" id="1.10.10.10">
    <property type="entry name" value="Winged helix-like DNA-binding domain superfamily/Winged helix DNA-binding domain"/>
    <property type="match status" value="1"/>
</dbReference>
<comment type="similarity">
    <text evidence="1">Belongs to the BlaI transcriptional regulatory family.</text>
</comment>
<dbReference type="InterPro" id="IPR005650">
    <property type="entry name" value="BlaI_family"/>
</dbReference>
<proteinExistence type="inferred from homology"/>
<dbReference type="GO" id="GO:0045892">
    <property type="term" value="P:negative regulation of DNA-templated transcription"/>
    <property type="evidence" value="ECO:0007669"/>
    <property type="project" value="InterPro"/>
</dbReference>
<dbReference type="Pfam" id="PF03965">
    <property type="entry name" value="Penicillinase_R"/>
    <property type="match status" value="1"/>
</dbReference>
<evidence type="ECO:0000313" key="5">
    <source>
        <dbReference type="EMBL" id="KKI51176.1"/>
    </source>
</evidence>
<comment type="caution">
    <text evidence="5">The sequence shown here is derived from an EMBL/GenBank/DDBJ whole genome shotgun (WGS) entry which is preliminary data.</text>
</comment>
<evidence type="ECO:0000256" key="1">
    <source>
        <dbReference type="ARBA" id="ARBA00011046"/>
    </source>
</evidence>